<reference evidence="2" key="1">
    <citation type="submission" date="2010-01" db="EMBL/GenBank/DDBJ databases">
        <title>Genome fragments of uncultured bacteria from the North Pacific subtropical Gyre.</title>
        <authorList>
            <person name="Pham V.D."/>
            <person name="Delong E.F."/>
        </authorList>
    </citation>
    <scope>NUCLEOTIDE SEQUENCE</scope>
</reference>
<dbReference type="SUPFAM" id="SSF52833">
    <property type="entry name" value="Thioredoxin-like"/>
    <property type="match status" value="1"/>
</dbReference>
<dbReference type="EMBL" id="GU567965">
    <property type="protein sequence ID" value="ADI21771.1"/>
    <property type="molecule type" value="Genomic_DNA"/>
</dbReference>
<name>E7C2U7_9GAMM</name>
<dbReference type="InterPro" id="IPR001853">
    <property type="entry name" value="DSBA-like_thioredoxin_dom"/>
</dbReference>
<dbReference type="Pfam" id="PF01323">
    <property type="entry name" value="DSBA"/>
    <property type="match status" value="1"/>
</dbReference>
<protein>
    <submittedName>
        <fullName evidence="2">2-hydroxychromene-2-carboxylate isomerase</fullName>
    </submittedName>
</protein>
<dbReference type="AlphaFoldDB" id="E7C2U7"/>
<keyword evidence="2" id="KW-0413">Isomerase</keyword>
<dbReference type="Gene3D" id="3.40.30.10">
    <property type="entry name" value="Glutaredoxin"/>
    <property type="match status" value="1"/>
</dbReference>
<dbReference type="GO" id="GO:0016491">
    <property type="term" value="F:oxidoreductase activity"/>
    <property type="evidence" value="ECO:0007669"/>
    <property type="project" value="InterPro"/>
</dbReference>
<evidence type="ECO:0000313" key="2">
    <source>
        <dbReference type="EMBL" id="ADI21771.1"/>
    </source>
</evidence>
<dbReference type="PANTHER" id="PTHR42943:SF2">
    <property type="entry name" value="GLUTATHIONE S-TRANSFERASE KAPPA 1"/>
    <property type="match status" value="1"/>
</dbReference>
<dbReference type="InterPro" id="IPR051924">
    <property type="entry name" value="GST_Kappa/NadH"/>
</dbReference>
<evidence type="ECO:0000259" key="1">
    <source>
        <dbReference type="Pfam" id="PF01323"/>
    </source>
</evidence>
<dbReference type="InterPro" id="IPR036249">
    <property type="entry name" value="Thioredoxin-like_sf"/>
</dbReference>
<accession>E7C2U7</accession>
<feature type="domain" description="DSBA-like thioredoxin" evidence="1">
    <location>
        <begin position="200"/>
        <end position="389"/>
    </location>
</feature>
<sequence length="394" mass="45784">MIYYFHQVDDPYSHLCAQTLPLIAKTYDVEIKTFLVPSPTKEAAPEPDLLKSHSLEDAKIIAPYYGFTFPSVNELPNDKIIQMAQWAFVCMENPSFEDIIKIGDLLWKNDQSRISDLFSEPLNEEVVESKLSKNSKLRKNFGHYLGGVFVYEGECYLGIDRLSLLEKRLTNLGAKKDEKAKVIQRRSSDVRAIKNIGLEVDILWSARSPYSYLAMKQLRELSDKYHLKLNYKLILPMVMRGMKVNYEKRMYITKDCKRVADEKGIPFGNIVDPLGYAVERCYSLYGFAKKHGKEEEYLRAFGQAVWANGTHGYMKNNLKKIIESIGLEWGDAEKDLDSEDWRDEVEKNRKRLFELGKWGPPTMILKDKDGYQELVVWGQDRIWLIEEQIKMMQT</sequence>
<dbReference type="GO" id="GO:0016853">
    <property type="term" value="F:isomerase activity"/>
    <property type="evidence" value="ECO:0007669"/>
    <property type="project" value="UniProtKB-KW"/>
</dbReference>
<proteinExistence type="predicted"/>
<dbReference type="PANTHER" id="PTHR42943">
    <property type="entry name" value="GLUTATHIONE S-TRANSFERASE KAPPA"/>
    <property type="match status" value="1"/>
</dbReference>
<organism evidence="2">
    <name type="scientific">uncultured gamma proteobacterium HF0130_22O14</name>
    <dbReference type="NCBI Taxonomy" id="723567"/>
    <lineage>
        <taxon>Bacteria</taxon>
        <taxon>Pseudomonadati</taxon>
        <taxon>Pseudomonadota</taxon>
        <taxon>Gammaproteobacteria</taxon>
        <taxon>environmental samples</taxon>
    </lineage>
</organism>